<dbReference type="PANTHER" id="PTHR14969">
    <property type="entry name" value="SPHINGOSINE-1-PHOSPHATE PHOSPHOHYDROLASE"/>
    <property type="match status" value="1"/>
</dbReference>
<proteinExistence type="predicted"/>
<feature type="transmembrane region" description="Helical" evidence="4">
    <location>
        <begin position="26"/>
        <end position="44"/>
    </location>
</feature>
<evidence type="ECO:0000313" key="7">
    <source>
        <dbReference type="Proteomes" id="UP000509458"/>
    </source>
</evidence>
<gene>
    <name evidence="6" type="ORF">ALFOR1_20111</name>
</gene>
<organism evidence="6 7">
    <name type="scientific">Alteromonas macleodii</name>
    <name type="common">Pseudoalteromonas macleodii</name>
    <dbReference type="NCBI Taxonomy" id="28108"/>
    <lineage>
        <taxon>Bacteria</taxon>
        <taxon>Pseudomonadati</taxon>
        <taxon>Pseudomonadota</taxon>
        <taxon>Gammaproteobacteria</taxon>
        <taxon>Alteromonadales</taxon>
        <taxon>Alteromonadaceae</taxon>
        <taxon>Alteromonas/Salinimonas group</taxon>
        <taxon>Alteromonas</taxon>
    </lineage>
</organism>
<feature type="transmembrane region" description="Helical" evidence="4">
    <location>
        <begin position="75"/>
        <end position="95"/>
    </location>
</feature>
<feature type="transmembrane region" description="Helical" evidence="4">
    <location>
        <begin position="200"/>
        <end position="218"/>
    </location>
</feature>
<feature type="transmembrane region" description="Helical" evidence="4">
    <location>
        <begin position="102"/>
        <end position="123"/>
    </location>
</feature>
<dbReference type="SUPFAM" id="SSF48317">
    <property type="entry name" value="Acid phosphatase/Vanadium-dependent haloperoxidase"/>
    <property type="match status" value="1"/>
</dbReference>
<evidence type="ECO:0000313" key="6">
    <source>
        <dbReference type="EMBL" id="CAB9492676.1"/>
    </source>
</evidence>
<dbReference type="EMBL" id="LR812090">
    <property type="protein sequence ID" value="CAB9492676.1"/>
    <property type="molecule type" value="Genomic_DNA"/>
</dbReference>
<evidence type="ECO:0000256" key="1">
    <source>
        <dbReference type="ARBA" id="ARBA00012374"/>
    </source>
</evidence>
<evidence type="ECO:0000256" key="3">
    <source>
        <dbReference type="ARBA" id="ARBA00047594"/>
    </source>
</evidence>
<dbReference type="Gene3D" id="1.20.144.10">
    <property type="entry name" value="Phosphatidic acid phosphatase type 2/haloperoxidase"/>
    <property type="match status" value="1"/>
</dbReference>
<dbReference type="GO" id="GO:0050380">
    <property type="term" value="F:undecaprenyl-diphosphatase activity"/>
    <property type="evidence" value="ECO:0007669"/>
    <property type="project" value="UniProtKB-EC"/>
</dbReference>
<dbReference type="InterPro" id="IPR000326">
    <property type="entry name" value="PAP2/HPO"/>
</dbReference>
<feature type="transmembrane region" description="Helical" evidence="4">
    <location>
        <begin position="143"/>
        <end position="161"/>
    </location>
</feature>
<accession>A0A6T9XZ15</accession>
<dbReference type="CDD" id="cd03392">
    <property type="entry name" value="PAP2_like_2"/>
    <property type="match status" value="1"/>
</dbReference>
<name>A0A6T9XZ15_ALTMA</name>
<protein>
    <recommendedName>
        <fullName evidence="1">undecaprenyl-diphosphate phosphatase</fullName>
        <ecNumber evidence="1">3.6.1.27</ecNumber>
    </recommendedName>
    <alternativeName>
        <fullName evidence="2">Undecaprenyl pyrophosphate phosphatase</fullName>
    </alternativeName>
</protein>
<dbReference type="Pfam" id="PF01569">
    <property type="entry name" value="PAP2"/>
    <property type="match status" value="1"/>
</dbReference>
<evidence type="ECO:0000256" key="4">
    <source>
        <dbReference type="SAM" id="Phobius"/>
    </source>
</evidence>
<dbReference type="InterPro" id="IPR036938">
    <property type="entry name" value="PAP2/HPO_sf"/>
</dbReference>
<keyword evidence="4" id="KW-1133">Transmembrane helix</keyword>
<keyword evidence="4" id="KW-0472">Membrane</keyword>
<feature type="transmembrane region" description="Helical" evidence="4">
    <location>
        <begin position="173"/>
        <end position="194"/>
    </location>
</feature>
<reference evidence="6 7" key="1">
    <citation type="submission" date="2020-06" db="EMBL/GenBank/DDBJ databases">
        <authorList>
            <person name="Duchaud E."/>
        </authorList>
    </citation>
    <scope>NUCLEOTIDE SEQUENCE [LARGE SCALE GENOMIC DNA]</scope>
    <source>
        <strain evidence="6">Alteromonas fortis</strain>
    </source>
</reference>
<feature type="domain" description="Phosphatidic acid phosphatase type 2/haloperoxidase" evidence="5">
    <location>
        <begin position="101"/>
        <end position="215"/>
    </location>
</feature>
<evidence type="ECO:0000259" key="5">
    <source>
        <dbReference type="SMART" id="SM00014"/>
    </source>
</evidence>
<dbReference type="PANTHER" id="PTHR14969:SF13">
    <property type="entry name" value="AT30094P"/>
    <property type="match status" value="1"/>
</dbReference>
<evidence type="ECO:0000256" key="2">
    <source>
        <dbReference type="ARBA" id="ARBA00032707"/>
    </source>
</evidence>
<dbReference type="Proteomes" id="UP000509458">
    <property type="component" value="Chromosome"/>
</dbReference>
<comment type="catalytic activity">
    <reaction evidence="3">
        <text>di-trans,octa-cis-undecaprenyl diphosphate + H2O = di-trans,octa-cis-undecaprenyl phosphate + phosphate + H(+)</text>
        <dbReference type="Rhea" id="RHEA:28094"/>
        <dbReference type="ChEBI" id="CHEBI:15377"/>
        <dbReference type="ChEBI" id="CHEBI:15378"/>
        <dbReference type="ChEBI" id="CHEBI:43474"/>
        <dbReference type="ChEBI" id="CHEBI:58405"/>
        <dbReference type="ChEBI" id="CHEBI:60392"/>
        <dbReference type="EC" id="3.6.1.27"/>
    </reaction>
</comment>
<dbReference type="SMART" id="SM00014">
    <property type="entry name" value="acidPPc"/>
    <property type="match status" value="1"/>
</dbReference>
<dbReference type="RefSeq" id="WP_179982342.1">
    <property type="nucleotide sequence ID" value="NZ_LR812090.1"/>
</dbReference>
<sequence>MTSSEKTKNGAIDDYLSMIKTPAIQVLLLGTGFLLMMLFVYMGVLTSFDNAVFNTISALGNVSGWKRDVLRDTTALGSNTVLIFVVAAVAGALGMAGEKKKAVTFIIAVAAGIAMTFLLKAGIDRPRPSLNMQHVDVYTQSFPSAHATLSTLVYFYVAHLLTHLTQSTKVRVWIYLATTLLVFCIGLSRVLLGVHWPSDIIAGWFAGGSMAAFCFYVIKWKRKLRIKDKG</sequence>
<keyword evidence="4" id="KW-0812">Transmembrane</keyword>
<dbReference type="AlphaFoldDB" id="A0A6T9XZ15"/>
<dbReference type="EC" id="3.6.1.27" evidence="1"/>